<name>A0A182XYG7_ANOST</name>
<dbReference type="VEuPathDB" id="VectorBase:ASTE006066"/>
<accession>A0A182XYG7</accession>
<feature type="compositionally biased region" description="Low complexity" evidence="1">
    <location>
        <begin position="23"/>
        <end position="45"/>
    </location>
</feature>
<evidence type="ECO:0000313" key="3">
    <source>
        <dbReference type="Proteomes" id="UP000076408"/>
    </source>
</evidence>
<sequence>MGTTAMALLSASGSTVGVERQKQQQQQQKQLLQVHSSAANSASVSPTPTLVGLVGADDSVEDDDTRLRPPTHRGDQTTESSFDDDEGEDGEVEKEEEQMAQRPDKCSVPVATVVERCQTSDRLLSSLDGEDVSSPPMPTRPAPYKKDAGCGGSSSSSSSMW</sequence>
<reference evidence="3" key="1">
    <citation type="journal article" date="2014" name="Genome Biol.">
        <title>Genome analysis of a major urban malaria vector mosquito, Anopheles stephensi.</title>
        <authorList>
            <person name="Jiang X."/>
            <person name="Peery A."/>
            <person name="Hall A.B."/>
            <person name="Sharma A."/>
            <person name="Chen X.G."/>
            <person name="Waterhouse R.M."/>
            <person name="Komissarov A."/>
            <person name="Riehle M.M."/>
            <person name="Shouche Y."/>
            <person name="Sharakhova M.V."/>
            <person name="Lawson D."/>
            <person name="Pakpour N."/>
            <person name="Arensburger P."/>
            <person name="Davidson V.L."/>
            <person name="Eiglmeier K."/>
            <person name="Emrich S."/>
            <person name="George P."/>
            <person name="Kennedy R.C."/>
            <person name="Mane S.P."/>
            <person name="Maslen G."/>
            <person name="Oringanje C."/>
            <person name="Qi Y."/>
            <person name="Settlage R."/>
            <person name="Tojo M."/>
            <person name="Tubio J.M."/>
            <person name="Unger M.F."/>
            <person name="Wang B."/>
            <person name="Vernick K.D."/>
            <person name="Ribeiro J.M."/>
            <person name="James A.A."/>
            <person name="Michel K."/>
            <person name="Riehle M.A."/>
            <person name="Luckhart S."/>
            <person name="Sharakhov I.V."/>
            <person name="Tu Z."/>
        </authorList>
    </citation>
    <scope>NUCLEOTIDE SEQUENCE [LARGE SCALE GENOMIC DNA]</scope>
    <source>
        <strain evidence="3">Indian</strain>
    </source>
</reference>
<dbReference type="Proteomes" id="UP000076408">
    <property type="component" value="Unassembled WGS sequence"/>
</dbReference>
<evidence type="ECO:0000313" key="2">
    <source>
        <dbReference type="EnsemblMetazoa" id="ASTEI01253-PA"/>
    </source>
</evidence>
<dbReference type="AlphaFoldDB" id="A0A182XYG7"/>
<protein>
    <submittedName>
        <fullName evidence="2">Uncharacterized protein</fullName>
    </submittedName>
</protein>
<keyword evidence="3" id="KW-1185">Reference proteome</keyword>
<feature type="region of interest" description="Disordered" evidence="1">
    <location>
        <begin position="1"/>
        <end position="161"/>
    </location>
</feature>
<feature type="compositionally biased region" description="Acidic residues" evidence="1">
    <location>
        <begin position="81"/>
        <end position="96"/>
    </location>
</feature>
<reference evidence="2" key="2">
    <citation type="submission" date="2020-05" db="UniProtKB">
        <authorList>
            <consortium name="EnsemblMetazoa"/>
        </authorList>
    </citation>
    <scope>IDENTIFICATION</scope>
    <source>
        <strain evidence="2">Indian</strain>
    </source>
</reference>
<evidence type="ECO:0000256" key="1">
    <source>
        <dbReference type="SAM" id="MobiDB-lite"/>
    </source>
</evidence>
<dbReference type="EnsemblMetazoa" id="ASTEI01253-RA">
    <property type="protein sequence ID" value="ASTEI01253-PA"/>
    <property type="gene ID" value="ASTEI01253"/>
</dbReference>
<organism evidence="2 3">
    <name type="scientific">Anopheles stephensi</name>
    <name type="common">Indo-Pakistan malaria mosquito</name>
    <dbReference type="NCBI Taxonomy" id="30069"/>
    <lineage>
        <taxon>Eukaryota</taxon>
        <taxon>Metazoa</taxon>
        <taxon>Ecdysozoa</taxon>
        <taxon>Arthropoda</taxon>
        <taxon>Hexapoda</taxon>
        <taxon>Insecta</taxon>
        <taxon>Pterygota</taxon>
        <taxon>Neoptera</taxon>
        <taxon>Endopterygota</taxon>
        <taxon>Diptera</taxon>
        <taxon>Nematocera</taxon>
        <taxon>Culicoidea</taxon>
        <taxon>Culicidae</taxon>
        <taxon>Anophelinae</taxon>
        <taxon>Anopheles</taxon>
    </lineage>
</organism>
<proteinExistence type="predicted"/>
<dbReference type="VEuPathDB" id="VectorBase:ASTEI01253"/>